<sequence>MAELLIVRHGQASFGAENYDDLSDLGRQQSRALGDTLRALDWVPDRMITGSLMRQKQTLEEMGFDGDAEEHAGWNEYDFHDLLNSRYGGVAPDDVITDRKTHFRALRETLTEWQQGGIASAGESWLTFCDRVERARQAAVSDRLERVLVVSSGGAIARLVADSLSLPNDQMIALNLQIKNTSTSRFVFSKEKFFLHEFNSVPHFHNAERAALMTYS</sequence>
<dbReference type="InterPro" id="IPR013078">
    <property type="entry name" value="His_Pase_superF_clade-1"/>
</dbReference>
<name>A0ABQ0AQR0_9RHOB</name>
<gene>
    <name evidence="1" type="ORF">NBRC116598_36530</name>
</gene>
<dbReference type="PANTHER" id="PTHR48100:SF1">
    <property type="entry name" value="HISTIDINE PHOSPHATASE FAMILY PROTEIN-RELATED"/>
    <property type="match status" value="1"/>
</dbReference>
<evidence type="ECO:0000313" key="2">
    <source>
        <dbReference type="Proteomes" id="UP001441944"/>
    </source>
</evidence>
<dbReference type="EMBL" id="BAABWU010000019">
    <property type="protein sequence ID" value="GAA6198208.1"/>
    <property type="molecule type" value="Genomic_DNA"/>
</dbReference>
<dbReference type="PANTHER" id="PTHR48100">
    <property type="entry name" value="BROAD-SPECIFICITY PHOSPHATASE YOR283W-RELATED"/>
    <property type="match status" value="1"/>
</dbReference>
<proteinExistence type="predicted"/>
<organism evidence="1 2">
    <name type="scientific">Pseudophaeobacter arcticus</name>
    <dbReference type="NCBI Taxonomy" id="385492"/>
    <lineage>
        <taxon>Bacteria</taxon>
        <taxon>Pseudomonadati</taxon>
        <taxon>Pseudomonadota</taxon>
        <taxon>Alphaproteobacteria</taxon>
        <taxon>Rhodobacterales</taxon>
        <taxon>Paracoccaceae</taxon>
        <taxon>Pseudophaeobacter</taxon>
    </lineage>
</organism>
<dbReference type="InterPro" id="IPR050275">
    <property type="entry name" value="PGM_Phosphatase"/>
</dbReference>
<dbReference type="InterPro" id="IPR029033">
    <property type="entry name" value="His_PPase_superfam"/>
</dbReference>
<reference evidence="1 2" key="1">
    <citation type="submission" date="2024-04" db="EMBL/GenBank/DDBJ databases">
        <title>Draft genome sequence of Pseudophaeobacter arcticus NBRC 116598.</title>
        <authorList>
            <person name="Miyakawa T."/>
            <person name="Kusuya Y."/>
            <person name="Miura T."/>
        </authorList>
    </citation>
    <scope>NUCLEOTIDE SEQUENCE [LARGE SCALE GENOMIC DNA]</scope>
    <source>
        <strain evidence="1 2">SU-CL00105</strain>
    </source>
</reference>
<dbReference type="CDD" id="cd07067">
    <property type="entry name" value="HP_PGM_like"/>
    <property type="match status" value="1"/>
</dbReference>
<evidence type="ECO:0000313" key="1">
    <source>
        <dbReference type="EMBL" id="GAA6198208.1"/>
    </source>
</evidence>
<dbReference type="SUPFAM" id="SSF53254">
    <property type="entry name" value="Phosphoglycerate mutase-like"/>
    <property type="match status" value="1"/>
</dbReference>
<accession>A0ABQ0AQR0</accession>
<dbReference type="Pfam" id="PF00300">
    <property type="entry name" value="His_Phos_1"/>
    <property type="match status" value="1"/>
</dbReference>
<dbReference type="Gene3D" id="3.40.50.1240">
    <property type="entry name" value="Phosphoglycerate mutase-like"/>
    <property type="match status" value="1"/>
</dbReference>
<dbReference type="RefSeq" id="WP_353402005.1">
    <property type="nucleotide sequence ID" value="NZ_BAABWU010000019.1"/>
</dbReference>
<protein>
    <submittedName>
        <fullName evidence="1">Histidine phosphatase family protein</fullName>
    </submittedName>
</protein>
<keyword evidence="2" id="KW-1185">Reference proteome</keyword>
<comment type="caution">
    <text evidence="1">The sequence shown here is derived from an EMBL/GenBank/DDBJ whole genome shotgun (WGS) entry which is preliminary data.</text>
</comment>
<dbReference type="Proteomes" id="UP001441944">
    <property type="component" value="Unassembled WGS sequence"/>
</dbReference>
<dbReference type="SMART" id="SM00855">
    <property type="entry name" value="PGAM"/>
    <property type="match status" value="1"/>
</dbReference>